<evidence type="ECO:0000256" key="2">
    <source>
        <dbReference type="ARBA" id="ARBA00004319"/>
    </source>
</evidence>
<comment type="catalytic activity">
    <reaction evidence="1 13">
        <text>Catalyzes the rearrangement of -S-S- bonds in proteins.</text>
        <dbReference type="EC" id="5.3.4.1"/>
    </reaction>
</comment>
<dbReference type="InterPro" id="IPR017937">
    <property type="entry name" value="Thioredoxin_CS"/>
</dbReference>
<dbReference type="GO" id="GO:0005788">
    <property type="term" value="C:endoplasmic reticulum lumen"/>
    <property type="evidence" value="ECO:0007669"/>
    <property type="project" value="UniProtKB-SubCell"/>
</dbReference>
<feature type="chain" id="PRO_5040531478" description="Protein disulfide-isomerase" evidence="13">
    <location>
        <begin position="22"/>
        <end position="624"/>
    </location>
</feature>
<dbReference type="NCBIfam" id="TIGR01126">
    <property type="entry name" value="pdi_dom"/>
    <property type="match status" value="2"/>
</dbReference>
<dbReference type="Pfam" id="PF00085">
    <property type="entry name" value="Thioredoxin"/>
    <property type="match status" value="3"/>
</dbReference>
<proteinExistence type="inferred from homology"/>
<evidence type="ECO:0000256" key="8">
    <source>
        <dbReference type="ARBA" id="ARBA00023157"/>
    </source>
</evidence>
<evidence type="ECO:0000313" key="15">
    <source>
        <dbReference type="EMBL" id="KAJ6225306.1"/>
    </source>
</evidence>
<dbReference type="NCBIfam" id="TIGR01130">
    <property type="entry name" value="ER_PDI_fam"/>
    <property type="match status" value="1"/>
</dbReference>
<comment type="subcellular location">
    <subcellularLocation>
        <location evidence="2">Endoplasmic reticulum lumen</location>
    </subcellularLocation>
</comment>
<dbReference type="InterPro" id="IPR013766">
    <property type="entry name" value="Thioredoxin_domain"/>
</dbReference>
<evidence type="ECO:0000256" key="5">
    <source>
        <dbReference type="ARBA" id="ARBA00022729"/>
    </source>
</evidence>
<dbReference type="Gene3D" id="3.40.30.10">
    <property type="entry name" value="Glutaredoxin"/>
    <property type="match status" value="5"/>
</dbReference>
<dbReference type="PANTHER" id="PTHR18929">
    <property type="entry name" value="PROTEIN DISULFIDE ISOMERASE"/>
    <property type="match status" value="1"/>
</dbReference>
<name>A0A9Q0RSZ2_BLOTA</name>
<protein>
    <recommendedName>
        <fullName evidence="4 13">Protein disulfide-isomerase</fullName>
        <ecNumber evidence="4 13">5.3.4.1</ecNumber>
    </recommendedName>
</protein>
<dbReference type="EC" id="5.3.4.1" evidence="4 13"/>
<dbReference type="GO" id="GO:0009986">
    <property type="term" value="C:cell surface"/>
    <property type="evidence" value="ECO:0007669"/>
    <property type="project" value="TreeGrafter"/>
</dbReference>
<evidence type="ECO:0000256" key="3">
    <source>
        <dbReference type="ARBA" id="ARBA00006347"/>
    </source>
</evidence>
<comment type="caution">
    <text evidence="15">The sequence shown here is derived from an EMBL/GenBank/DDBJ whole genome shotgun (WGS) entry which is preliminary data.</text>
</comment>
<dbReference type="PROSITE" id="PS51352">
    <property type="entry name" value="THIOREDOXIN_2"/>
    <property type="match status" value="3"/>
</dbReference>
<reference evidence="15" key="1">
    <citation type="submission" date="2022-12" db="EMBL/GenBank/DDBJ databases">
        <title>Genome assemblies of Blomia tropicalis.</title>
        <authorList>
            <person name="Cui Y."/>
        </authorList>
    </citation>
    <scope>NUCLEOTIDE SEQUENCE</scope>
    <source>
        <tissue evidence="15">Adult mites</tissue>
    </source>
</reference>
<gene>
    <name evidence="15" type="ORF">RDWZM_003851</name>
</gene>
<organism evidence="15 16">
    <name type="scientific">Blomia tropicalis</name>
    <name type="common">Mite</name>
    <dbReference type="NCBI Taxonomy" id="40697"/>
    <lineage>
        <taxon>Eukaryota</taxon>
        <taxon>Metazoa</taxon>
        <taxon>Ecdysozoa</taxon>
        <taxon>Arthropoda</taxon>
        <taxon>Chelicerata</taxon>
        <taxon>Arachnida</taxon>
        <taxon>Acari</taxon>
        <taxon>Acariformes</taxon>
        <taxon>Sarcoptiformes</taxon>
        <taxon>Astigmata</taxon>
        <taxon>Glycyphagoidea</taxon>
        <taxon>Echimyopodidae</taxon>
        <taxon>Blomia</taxon>
    </lineage>
</organism>
<dbReference type="CDD" id="cd02961">
    <property type="entry name" value="PDI_a_family"/>
    <property type="match status" value="2"/>
</dbReference>
<dbReference type="SUPFAM" id="SSF52833">
    <property type="entry name" value="Thioredoxin-like"/>
    <property type="match status" value="5"/>
</dbReference>
<feature type="domain" description="Thioredoxin" evidence="14">
    <location>
        <begin position="22"/>
        <end position="142"/>
    </location>
</feature>
<dbReference type="InterPro" id="IPR005792">
    <property type="entry name" value="Prot_disulphide_isomerase"/>
</dbReference>
<dbReference type="CDD" id="cd02995">
    <property type="entry name" value="PDI_a_PDI_a'_C"/>
    <property type="match status" value="1"/>
</dbReference>
<dbReference type="GO" id="GO:0003756">
    <property type="term" value="F:protein disulfide isomerase activity"/>
    <property type="evidence" value="ECO:0007669"/>
    <property type="project" value="UniProtKB-EC"/>
</dbReference>
<keyword evidence="16" id="KW-1185">Reference proteome</keyword>
<accession>A0A9Q0RSZ2</accession>
<feature type="disulfide bond" description="Redox-active" evidence="11">
    <location>
        <begin position="538"/>
        <end position="541"/>
    </location>
</feature>
<evidence type="ECO:0000256" key="9">
    <source>
        <dbReference type="ARBA" id="ARBA00023235"/>
    </source>
</evidence>
<dbReference type="PANTHER" id="PTHR18929:SF210">
    <property type="entry name" value="PROTEIN DISULFIDE-ISOMERASE A4"/>
    <property type="match status" value="1"/>
</dbReference>
<keyword evidence="6" id="KW-0677">Repeat</keyword>
<evidence type="ECO:0000256" key="6">
    <source>
        <dbReference type="ARBA" id="ARBA00022737"/>
    </source>
</evidence>
<evidence type="ECO:0000256" key="13">
    <source>
        <dbReference type="RuleBase" id="RU361130"/>
    </source>
</evidence>
<feature type="domain" description="Thioredoxin" evidence="14">
    <location>
        <begin position="144"/>
        <end position="262"/>
    </location>
</feature>
<keyword evidence="5 13" id="KW-0732">Signal</keyword>
<dbReference type="Proteomes" id="UP001142055">
    <property type="component" value="Chromosome 1"/>
</dbReference>
<dbReference type="FunFam" id="3.40.30.10:FF:000017">
    <property type="entry name" value="Protein disulfide-isomerase A4"/>
    <property type="match status" value="1"/>
</dbReference>
<dbReference type="PROSITE" id="PS00194">
    <property type="entry name" value="THIOREDOXIN_1"/>
    <property type="match status" value="3"/>
</dbReference>
<evidence type="ECO:0000256" key="1">
    <source>
        <dbReference type="ARBA" id="ARBA00001182"/>
    </source>
</evidence>
<evidence type="ECO:0000256" key="7">
    <source>
        <dbReference type="ARBA" id="ARBA00022824"/>
    </source>
</evidence>
<dbReference type="InterPro" id="IPR005788">
    <property type="entry name" value="PDI_thioredoxin-like_dom"/>
</dbReference>
<keyword evidence="10 11" id="KW-0676">Redox-active center</keyword>
<keyword evidence="7" id="KW-0256">Endoplasmic reticulum</keyword>
<feature type="signal peptide" evidence="13">
    <location>
        <begin position="1"/>
        <end position="21"/>
    </location>
</feature>
<evidence type="ECO:0000256" key="12">
    <source>
        <dbReference type="RuleBase" id="RU004208"/>
    </source>
</evidence>
<dbReference type="EMBL" id="JAPWDV010000001">
    <property type="protein sequence ID" value="KAJ6225306.1"/>
    <property type="molecule type" value="Genomic_DNA"/>
</dbReference>
<evidence type="ECO:0000256" key="4">
    <source>
        <dbReference type="ARBA" id="ARBA00012723"/>
    </source>
</evidence>
<dbReference type="PRINTS" id="PR00421">
    <property type="entry name" value="THIOREDOXIN"/>
</dbReference>
<dbReference type="AlphaFoldDB" id="A0A9Q0RSZ2"/>
<dbReference type="OMA" id="HEAANQY"/>
<comment type="similarity">
    <text evidence="3 12">Belongs to the protein disulfide isomerase family.</text>
</comment>
<sequence length="624" mass="71997">MAKWLIIIALLVLITIVSVYCQEDEELKPSVETDDKNSDDWIVELDDSVYQSFVEKNRVSLVEFYAPWCGHCKALEPEYSSAAKILAEDNISLGKIDGTKYSDFARSHDIQGYPTMFVYLNGNKIEYDGPRTSQGIVDHMRKIADPNYKPPEESVITLTDSNFDAILESESLILVEFYAPWCGHCKKLKPEYERAARRLLQMSVPIKLAKVDATVEKELASKFEIKGYPTLKIFRNGGKKVQPYKGPRDENGIVSYMKEMQKSPSKIIHSREQLRKQIRDEIPTIVGLFDTSSDSSFLDLFLDVAYDQFDESNHFVHIENVKLIEDLKLKPNSLLLFTPLWFRNKYEPNKFKLELDQSTTLDQVKQFITKHSIPLVGFRTGQTYSLYADKFPLIVVYFDVDFGFDNRKQTQLVLSHVQKAASHFKGKGYYFIIAREQDNEQELTDLRLDDSGEDVNVAYFHNSRKRYAMTPTDEFNAEKIIEFVKQVENNEISPIIRSAPTPMVNPVKNLWTVVGDTFEKLVINAEKDSLVEFYAPWCGHCKSLEPIYKELAEKFEVESNVIQIMKIDATVNDYPEQFDVKGFPTLYYVRANDPLHPISYEGERTLDDLTKFVHENLHQAKDEL</sequence>
<keyword evidence="9 13" id="KW-0413">Isomerase</keyword>
<evidence type="ECO:0000256" key="10">
    <source>
        <dbReference type="ARBA" id="ARBA00023284"/>
    </source>
</evidence>
<keyword evidence="8 11" id="KW-1015">Disulfide bond</keyword>
<evidence type="ECO:0000259" key="14">
    <source>
        <dbReference type="PROSITE" id="PS51352"/>
    </source>
</evidence>
<evidence type="ECO:0000256" key="11">
    <source>
        <dbReference type="PIRSR" id="PIRSR605792-51"/>
    </source>
</evidence>
<feature type="disulfide bond" description="Redox-active" evidence="11">
    <location>
        <begin position="182"/>
        <end position="185"/>
    </location>
</feature>
<dbReference type="Pfam" id="PF13848">
    <property type="entry name" value="Thioredoxin_6"/>
    <property type="match status" value="1"/>
</dbReference>
<evidence type="ECO:0000313" key="16">
    <source>
        <dbReference type="Proteomes" id="UP001142055"/>
    </source>
</evidence>
<feature type="domain" description="Thioredoxin" evidence="14">
    <location>
        <begin position="493"/>
        <end position="618"/>
    </location>
</feature>
<dbReference type="FunFam" id="3.40.30.10:FF:000107">
    <property type="entry name" value="Protein disulfide-isomerase 5-2"/>
    <property type="match status" value="1"/>
</dbReference>
<dbReference type="GO" id="GO:0006457">
    <property type="term" value="P:protein folding"/>
    <property type="evidence" value="ECO:0007669"/>
    <property type="project" value="TreeGrafter"/>
</dbReference>
<dbReference type="InterPro" id="IPR036249">
    <property type="entry name" value="Thioredoxin-like_sf"/>
</dbReference>
<dbReference type="GO" id="GO:0034976">
    <property type="term" value="P:response to endoplasmic reticulum stress"/>
    <property type="evidence" value="ECO:0007669"/>
    <property type="project" value="TreeGrafter"/>
</dbReference>